<organism evidence="2 3">
    <name type="scientific">Paenibacillus lactis</name>
    <dbReference type="NCBI Taxonomy" id="228574"/>
    <lineage>
        <taxon>Bacteria</taxon>
        <taxon>Bacillati</taxon>
        <taxon>Bacillota</taxon>
        <taxon>Bacilli</taxon>
        <taxon>Bacillales</taxon>
        <taxon>Paenibacillaceae</taxon>
        <taxon>Paenibacillus</taxon>
    </lineage>
</organism>
<name>A0ABS4FH37_9BACL</name>
<evidence type="ECO:0000313" key="3">
    <source>
        <dbReference type="Proteomes" id="UP000706926"/>
    </source>
</evidence>
<evidence type="ECO:0000313" key="2">
    <source>
        <dbReference type="EMBL" id="MBP1895576.1"/>
    </source>
</evidence>
<dbReference type="Proteomes" id="UP000706926">
    <property type="component" value="Unassembled WGS sequence"/>
</dbReference>
<keyword evidence="3" id="KW-1185">Reference proteome</keyword>
<evidence type="ECO:0000256" key="1">
    <source>
        <dbReference type="SAM" id="Phobius"/>
    </source>
</evidence>
<accession>A0ABS4FH37</accession>
<dbReference type="EMBL" id="JAGGKI010000015">
    <property type="protein sequence ID" value="MBP1895576.1"/>
    <property type="molecule type" value="Genomic_DNA"/>
</dbReference>
<gene>
    <name evidence="2" type="ORF">J2Z18_004686</name>
</gene>
<comment type="caution">
    <text evidence="2">The sequence shown here is derived from an EMBL/GenBank/DDBJ whole genome shotgun (WGS) entry which is preliminary data.</text>
</comment>
<keyword evidence="1" id="KW-0472">Membrane</keyword>
<proteinExistence type="predicted"/>
<keyword evidence="1" id="KW-0812">Transmembrane</keyword>
<keyword evidence="1" id="KW-1133">Transmembrane helix</keyword>
<feature type="transmembrane region" description="Helical" evidence="1">
    <location>
        <begin position="6"/>
        <end position="26"/>
    </location>
</feature>
<feature type="transmembrane region" description="Helical" evidence="1">
    <location>
        <begin position="38"/>
        <end position="59"/>
    </location>
</feature>
<sequence length="60" mass="7188">MHLWTYKLYALIRLFTYSLIHLFTYYQSNKEVISMAKLQLKFVDGVLAAIILVSMLSWWD</sequence>
<protein>
    <submittedName>
        <fullName evidence="2">Uncharacterized protein</fullName>
    </submittedName>
</protein>
<reference evidence="2 3" key="1">
    <citation type="submission" date="2021-03" db="EMBL/GenBank/DDBJ databases">
        <title>Genomic Encyclopedia of Type Strains, Phase IV (KMG-IV): sequencing the most valuable type-strain genomes for metagenomic binning, comparative biology and taxonomic classification.</title>
        <authorList>
            <person name="Goeker M."/>
        </authorList>
    </citation>
    <scope>NUCLEOTIDE SEQUENCE [LARGE SCALE GENOMIC DNA]</scope>
    <source>
        <strain evidence="2 3">DSM 15596</strain>
    </source>
</reference>